<feature type="compositionally biased region" description="Polar residues" evidence="3">
    <location>
        <begin position="539"/>
        <end position="549"/>
    </location>
</feature>
<evidence type="ECO:0000256" key="2">
    <source>
        <dbReference type="ARBA" id="ARBA00012176"/>
    </source>
</evidence>
<dbReference type="GO" id="GO:0000225">
    <property type="term" value="F:N-acetylglucosaminylphosphatidylinositol deacetylase activity"/>
    <property type="evidence" value="ECO:0007669"/>
    <property type="project" value="UniProtKB-EC"/>
</dbReference>
<dbReference type="PANTHER" id="PTHR12993:SF11">
    <property type="entry name" value="N-ACETYLGLUCOSAMINYL-PHOSPHATIDYLINOSITOL DE-N-ACETYLASE"/>
    <property type="match status" value="1"/>
</dbReference>
<accession>A0A0D9QFC4</accession>
<evidence type="ECO:0000313" key="4">
    <source>
        <dbReference type="EMBL" id="KJP85735.1"/>
    </source>
</evidence>
<dbReference type="InterPro" id="IPR003737">
    <property type="entry name" value="GlcNAc_PI_deacetylase-related"/>
</dbReference>
<evidence type="ECO:0000313" key="5">
    <source>
        <dbReference type="Proteomes" id="UP000054561"/>
    </source>
</evidence>
<dbReference type="EMBL" id="KQ001713">
    <property type="protein sequence ID" value="KJP85735.1"/>
    <property type="molecule type" value="Genomic_DNA"/>
</dbReference>
<dbReference type="VEuPathDB" id="PlasmoDB:AK88_04605"/>
<organism evidence="4 5">
    <name type="scientific">Plasmodium fragile</name>
    <dbReference type="NCBI Taxonomy" id="5857"/>
    <lineage>
        <taxon>Eukaryota</taxon>
        <taxon>Sar</taxon>
        <taxon>Alveolata</taxon>
        <taxon>Apicomplexa</taxon>
        <taxon>Aconoidasida</taxon>
        <taxon>Haemosporida</taxon>
        <taxon>Plasmodiidae</taxon>
        <taxon>Plasmodium</taxon>
        <taxon>Plasmodium (Plasmodium)</taxon>
    </lineage>
</organism>
<dbReference type="RefSeq" id="XP_012337638.1">
    <property type="nucleotide sequence ID" value="XM_012482215.1"/>
</dbReference>
<dbReference type="SUPFAM" id="SSF102588">
    <property type="entry name" value="LmbE-like"/>
    <property type="match status" value="1"/>
</dbReference>
<dbReference type="InterPro" id="IPR024078">
    <property type="entry name" value="LmbE-like_dom_sf"/>
</dbReference>
<dbReference type="AlphaFoldDB" id="A0A0D9QFC4"/>
<reference evidence="4 5" key="1">
    <citation type="submission" date="2014-03" db="EMBL/GenBank/DDBJ databases">
        <title>The Genome Sequence of Plasmodium fragile nilgiri.</title>
        <authorList>
            <consortium name="The Broad Institute Genomics Platform"/>
            <consortium name="The Broad Institute Genome Sequencing Center for Infectious Disease"/>
            <person name="Neafsey D."/>
            <person name="Duraisingh M."/>
            <person name="Young S.K."/>
            <person name="Zeng Q."/>
            <person name="Gargeya S."/>
            <person name="Abouelleil A."/>
            <person name="Alvarado L."/>
            <person name="Chapman S.B."/>
            <person name="Gainer-Dewar J."/>
            <person name="Goldberg J."/>
            <person name="Griggs A."/>
            <person name="Gujja S."/>
            <person name="Hansen M."/>
            <person name="Howarth C."/>
            <person name="Imamovic A."/>
            <person name="Larimer J."/>
            <person name="Pearson M."/>
            <person name="Poon T.W."/>
            <person name="Priest M."/>
            <person name="Roberts A."/>
            <person name="Saif S."/>
            <person name="Shea T."/>
            <person name="Sykes S."/>
            <person name="Wortman J."/>
            <person name="Nusbaum C."/>
            <person name="Birren B."/>
        </authorList>
    </citation>
    <scope>NUCLEOTIDE SEQUENCE [LARGE SCALE GENOMIC DNA]</scope>
    <source>
        <strain evidence="5">nilgiri</strain>
    </source>
</reference>
<feature type="compositionally biased region" description="Low complexity" evidence="3">
    <location>
        <begin position="567"/>
        <end position="586"/>
    </location>
</feature>
<feature type="compositionally biased region" description="Low complexity" evidence="3">
    <location>
        <begin position="29"/>
        <end position="39"/>
    </location>
</feature>
<sequence>MLCLSFLQRAHTYTPLSFLPKPVIIEDQSTSSTSTPATSIIKESNPRKRKKTYKGTRHPFSTVVPEEQPAPSATYPRVDMHAEGPRATTSSRYNRFFKKKAKESKELINSYLDSILDSDMLIYYEQNAGSIHSEDMDVENLSDELCIQTYVMSAHLMVYGDEFQKKNAYMNICRDCHHFFVNKKECLDNSINMSINTDSETETVIKVPLLGLKYEKSRKSNQSLVVNFPVTYVLSRLTSSLVNMDSYTSKNMSASCDILQTKLKRYINQRLIKIPNEMGIFSNYISCYRDNFNNEMSNKRTDTSNPLHSCKELLNSFEHMRELTYSFVNKSSKKYLEHQNSKKRMESFVFSIFNLKYRESDTSVHIKLIYDFYFNIHDVIERIRNVYNEEIRYFFLKDLETPQLFFLRNNSNIKNICSINIIATISWFFNQVNMGIYNKNKTVPELFMEKFSSKNIENIVKMENVHNNVPRKNVMDLCLKTMTEMVDMFRAALLDYHKENLSELDEEIQAMEKARGTSSGRDTPRPPSPASSSDDDTIRPSSAAQSSHAVTPRAPSAVETSDRDTPRAPSAASSSDSDTPRPSSSAEQSHGDNPQTSSPKPMSYPSVSLPSRRGYIPDNFSSTSSVSPSPSPPPNEITKKFTFANMIKYAEVSLLNNRLSELLENTSDHGSSYESHIDRQSLQRNLWARENFICLMKIFSSKMNSHISELQNSFLQKLTLENYKLYSVLHRPLDDREHMYFCTFPGEYLIHKIVSYKFFFMINIYKQRKKELLSWLQGKENIIFVIAHPDDEIMFFFPTIKLLFDKKKKEEIFLLSLTNGNFYGQGKIREKELYHVWSYIGGVKNNCKIVNHPDIQDSSAFWNEQHLADILADYCKQCNIRNVSFSNHTSEGQQRAGDTDTYVWVVIRVPCPLRS</sequence>
<gene>
    <name evidence="4" type="ORF">AK88_04605</name>
</gene>
<dbReference type="EC" id="3.5.1.89" evidence="2"/>
<dbReference type="PANTHER" id="PTHR12993">
    <property type="entry name" value="N-ACETYLGLUCOSAMINYL-PHOSPHATIDYLINOSITOL DE-N-ACETYLASE-RELATED"/>
    <property type="match status" value="1"/>
</dbReference>
<dbReference type="UniPathway" id="UPA00196"/>
<dbReference type="GO" id="GO:0005783">
    <property type="term" value="C:endoplasmic reticulum"/>
    <property type="evidence" value="ECO:0007669"/>
    <property type="project" value="TreeGrafter"/>
</dbReference>
<proteinExistence type="inferred from homology"/>
<dbReference type="GeneID" id="24269919"/>
<dbReference type="Pfam" id="PF02585">
    <property type="entry name" value="PIG-L"/>
    <property type="match status" value="1"/>
</dbReference>
<comment type="similarity">
    <text evidence="1">Belongs to the PIGL family.</text>
</comment>
<dbReference type="OrthoDB" id="387072at2759"/>
<keyword evidence="5" id="KW-1185">Reference proteome</keyword>
<dbReference type="Gene3D" id="3.40.50.10320">
    <property type="entry name" value="LmbE-like"/>
    <property type="match status" value="1"/>
</dbReference>
<feature type="region of interest" description="Disordered" evidence="3">
    <location>
        <begin position="28"/>
        <end position="55"/>
    </location>
</feature>
<feature type="region of interest" description="Disordered" evidence="3">
    <location>
        <begin position="511"/>
        <end position="634"/>
    </location>
</feature>
<dbReference type="OMA" id="NFICLMK"/>
<dbReference type="GO" id="GO:0016020">
    <property type="term" value="C:membrane"/>
    <property type="evidence" value="ECO:0007669"/>
    <property type="project" value="GOC"/>
</dbReference>
<feature type="compositionally biased region" description="Polar residues" evidence="3">
    <location>
        <begin position="587"/>
        <end position="609"/>
    </location>
</feature>
<dbReference type="Proteomes" id="UP000054561">
    <property type="component" value="Unassembled WGS sequence"/>
</dbReference>
<evidence type="ECO:0000256" key="3">
    <source>
        <dbReference type="SAM" id="MobiDB-lite"/>
    </source>
</evidence>
<protein>
    <recommendedName>
        <fullName evidence="2">N-acetylglucosaminylphosphatidylinositol deacetylase</fullName>
        <ecNumber evidence="2">3.5.1.89</ecNumber>
    </recommendedName>
</protein>
<name>A0A0D9QFC4_PLAFR</name>
<evidence type="ECO:0000256" key="1">
    <source>
        <dbReference type="ARBA" id="ARBA00006066"/>
    </source>
</evidence>
<dbReference type="GO" id="GO:0006506">
    <property type="term" value="P:GPI anchor biosynthetic process"/>
    <property type="evidence" value="ECO:0007669"/>
    <property type="project" value="UniProtKB-UniPathway"/>
</dbReference>